<evidence type="ECO:0000313" key="2">
    <source>
        <dbReference type="EMBL" id="ACZ89982.1"/>
    </source>
</evidence>
<accession>D2BCF3</accession>
<keyword evidence="3" id="KW-1185">Reference proteome</keyword>
<reference evidence="2 3" key="1">
    <citation type="journal article" date="2010" name="Stand. Genomic Sci.">
        <title>Complete genome sequence of Streptosporangium roseum type strain (NI 9100).</title>
        <authorList>
            <person name="Nolan M."/>
            <person name="Sikorski J."/>
            <person name="Jando M."/>
            <person name="Lucas S."/>
            <person name="Lapidus A."/>
            <person name="Glavina Del Rio T."/>
            <person name="Chen F."/>
            <person name="Tice H."/>
            <person name="Pitluck S."/>
            <person name="Cheng J.F."/>
            <person name="Chertkov O."/>
            <person name="Sims D."/>
            <person name="Meincke L."/>
            <person name="Brettin T."/>
            <person name="Han C."/>
            <person name="Detter J.C."/>
            <person name="Bruce D."/>
            <person name="Goodwin L."/>
            <person name="Land M."/>
            <person name="Hauser L."/>
            <person name="Chang Y.J."/>
            <person name="Jeffries C.D."/>
            <person name="Ivanova N."/>
            <person name="Mavromatis K."/>
            <person name="Mikhailova N."/>
            <person name="Chen A."/>
            <person name="Palaniappan K."/>
            <person name="Chain P."/>
            <person name="Rohde M."/>
            <person name="Goker M."/>
            <person name="Bristow J."/>
            <person name="Eisen J.A."/>
            <person name="Markowitz V."/>
            <person name="Hugenholtz P."/>
            <person name="Kyrpides N.C."/>
            <person name="Klenk H.P."/>
        </authorList>
    </citation>
    <scope>NUCLEOTIDE SEQUENCE [LARGE SCALE GENOMIC DNA]</scope>
    <source>
        <strain evidence="3">ATCC 12428 / DSM 43021 / JCM 3005 / NI 9100</strain>
    </source>
</reference>
<proteinExistence type="predicted"/>
<name>D2BCF3_STRRD</name>
<feature type="region of interest" description="Disordered" evidence="1">
    <location>
        <begin position="57"/>
        <end position="76"/>
    </location>
</feature>
<dbReference type="KEGG" id="sro:Sros_7295"/>
<protein>
    <submittedName>
        <fullName evidence="2">Uncharacterized protein</fullName>
    </submittedName>
</protein>
<gene>
    <name evidence="2" type="ordered locus">Sros_7295</name>
</gene>
<evidence type="ECO:0000313" key="3">
    <source>
        <dbReference type="Proteomes" id="UP000002029"/>
    </source>
</evidence>
<sequence>MGRAVQGRALQGRALRGREWSGPYGEALWGGPYVGRACRGRCRERAGLRAGQTVPLKRAQTALPPRSRWSQPQHWL</sequence>
<dbReference type="HOGENOM" id="CLU_2653028_0_0_11"/>
<dbReference type="AlphaFoldDB" id="D2BCF3"/>
<organism evidence="2 3">
    <name type="scientific">Streptosporangium roseum (strain ATCC 12428 / DSM 43021 / JCM 3005 / KCTC 9067 / NCIMB 10171 / NRRL 2505 / NI 9100)</name>
    <dbReference type="NCBI Taxonomy" id="479432"/>
    <lineage>
        <taxon>Bacteria</taxon>
        <taxon>Bacillati</taxon>
        <taxon>Actinomycetota</taxon>
        <taxon>Actinomycetes</taxon>
        <taxon>Streptosporangiales</taxon>
        <taxon>Streptosporangiaceae</taxon>
        <taxon>Streptosporangium</taxon>
    </lineage>
</organism>
<evidence type="ECO:0000256" key="1">
    <source>
        <dbReference type="SAM" id="MobiDB-lite"/>
    </source>
</evidence>
<dbReference type="Proteomes" id="UP000002029">
    <property type="component" value="Chromosome"/>
</dbReference>
<dbReference type="EMBL" id="CP001814">
    <property type="protein sequence ID" value="ACZ89982.1"/>
    <property type="molecule type" value="Genomic_DNA"/>
</dbReference>